<dbReference type="Pfam" id="PF19843">
    <property type="entry name" value="DUF6318"/>
    <property type="match status" value="1"/>
</dbReference>
<feature type="compositionally biased region" description="Polar residues" evidence="1">
    <location>
        <begin position="26"/>
        <end position="58"/>
    </location>
</feature>
<protein>
    <recommendedName>
        <fullName evidence="3">DUF6318 domain-containing protein</fullName>
    </recommendedName>
</protein>
<evidence type="ECO:0000256" key="2">
    <source>
        <dbReference type="SAM" id="SignalP"/>
    </source>
</evidence>
<gene>
    <name evidence="4" type="ORF">EXY26_07800</name>
</gene>
<evidence type="ECO:0000313" key="5">
    <source>
        <dbReference type="Proteomes" id="UP000297638"/>
    </source>
</evidence>
<feature type="region of interest" description="Disordered" evidence="1">
    <location>
        <begin position="23"/>
        <end position="84"/>
    </location>
</feature>
<accession>A0A4Y8TXK1</accession>
<comment type="caution">
    <text evidence="4">The sequence shown here is derived from an EMBL/GenBank/DDBJ whole genome shotgun (WGS) entry which is preliminary data.</text>
</comment>
<reference evidence="4 5" key="1">
    <citation type="submission" date="2019-03" db="EMBL/GenBank/DDBJ databases">
        <title>Glutamicibacter sp. LJH19 genome.</title>
        <authorList>
            <person name="Sinai Borker S."/>
            <person name="Kumar R."/>
        </authorList>
    </citation>
    <scope>NUCLEOTIDE SEQUENCE [LARGE SCALE GENOMIC DNA]</scope>
    <source>
        <strain evidence="4 5">LJH19</strain>
    </source>
</reference>
<dbReference type="Proteomes" id="UP000297638">
    <property type="component" value="Unassembled WGS sequence"/>
</dbReference>
<feature type="domain" description="DUF6318" evidence="3">
    <location>
        <begin position="57"/>
        <end position="201"/>
    </location>
</feature>
<name>A0A4Y8TXK1_9MICC</name>
<dbReference type="EMBL" id="SPDS01000001">
    <property type="protein sequence ID" value="TFH56906.1"/>
    <property type="molecule type" value="Genomic_DNA"/>
</dbReference>
<feature type="signal peptide" evidence="2">
    <location>
        <begin position="1"/>
        <end position="27"/>
    </location>
</feature>
<dbReference type="PROSITE" id="PS51257">
    <property type="entry name" value="PROKAR_LIPOPROTEIN"/>
    <property type="match status" value="1"/>
</dbReference>
<dbReference type="InterPro" id="IPR046281">
    <property type="entry name" value="DUF6318"/>
</dbReference>
<evidence type="ECO:0000259" key="3">
    <source>
        <dbReference type="Pfam" id="PF19843"/>
    </source>
</evidence>
<keyword evidence="2" id="KW-0732">Signal</keyword>
<feature type="chain" id="PRO_5021268259" description="DUF6318 domain-containing protein" evidence="2">
    <location>
        <begin position="28"/>
        <end position="214"/>
    </location>
</feature>
<organism evidence="4 5">
    <name type="scientific">Glutamicibacter arilaitensis</name>
    <dbReference type="NCBI Taxonomy" id="256701"/>
    <lineage>
        <taxon>Bacteria</taxon>
        <taxon>Bacillati</taxon>
        <taxon>Actinomycetota</taxon>
        <taxon>Actinomycetes</taxon>
        <taxon>Micrococcales</taxon>
        <taxon>Micrococcaceae</taxon>
        <taxon>Glutamicibacter</taxon>
    </lineage>
</organism>
<dbReference type="AlphaFoldDB" id="A0A4Y8TXK1"/>
<sequence length="214" mass="23087">MNARKIKIAASFAAATLALSGCNVGNAETPTQHPSKETSASPSKASQSPTPTPSNTNEYKPASAAGPAENVPVPKMPAEAQENTEKGATAFAEYYFELINYAVQSNDAEALKKVTSRECEVCGRSLIDPAGRAQLSGKWQVGGEHSYEVFDSYKSSKDKAIVSVRFEVAAAEFYIKPNELESSKKKRPLKVAALGMEYDSGWKVYIIDIEKPSK</sequence>
<evidence type="ECO:0000256" key="1">
    <source>
        <dbReference type="SAM" id="MobiDB-lite"/>
    </source>
</evidence>
<proteinExistence type="predicted"/>
<evidence type="ECO:0000313" key="4">
    <source>
        <dbReference type="EMBL" id="TFH56906.1"/>
    </source>
</evidence>
<dbReference type="RefSeq" id="WP_134779960.1">
    <property type="nucleotide sequence ID" value="NZ_SPDS01000001.1"/>
</dbReference>